<organism evidence="2 3">
    <name type="scientific">Serratia plymuthica S13</name>
    <dbReference type="NCBI Taxonomy" id="1348660"/>
    <lineage>
        <taxon>Bacteria</taxon>
        <taxon>Pseudomonadati</taxon>
        <taxon>Pseudomonadota</taxon>
        <taxon>Gammaproteobacteria</taxon>
        <taxon>Enterobacterales</taxon>
        <taxon>Yersiniaceae</taxon>
        <taxon>Serratia</taxon>
    </lineage>
</organism>
<dbReference type="Proteomes" id="UP000014900">
    <property type="component" value="Chromosome"/>
</dbReference>
<accession>S4YQG0</accession>
<gene>
    <name evidence="2" type="ORF">M621_08200</name>
</gene>
<name>S4YQG0_SERPL</name>
<dbReference type="EMBL" id="CP006566">
    <property type="protein sequence ID" value="AGP46921.1"/>
    <property type="molecule type" value="Genomic_DNA"/>
</dbReference>
<dbReference type="AlphaFoldDB" id="S4YQG0"/>
<protein>
    <submittedName>
        <fullName evidence="2">Uncharacterized protein</fullName>
    </submittedName>
</protein>
<dbReference type="HOGENOM" id="CLU_3157726_0_0_6"/>
<keyword evidence="1" id="KW-0472">Membrane</keyword>
<dbReference type="KEGG" id="sry:M621_08200"/>
<evidence type="ECO:0000313" key="2">
    <source>
        <dbReference type="EMBL" id="AGP46921.1"/>
    </source>
</evidence>
<evidence type="ECO:0000256" key="1">
    <source>
        <dbReference type="SAM" id="Phobius"/>
    </source>
</evidence>
<reference evidence="2 3" key="1">
    <citation type="journal article" date="2013" name="Genome Announc.">
        <title>Genome Sequence of Serratia plymuthica Strain S13, an Endophyte with Germination- and Plant-Growth-Promoting Activity from the Flower of Styrian Oil Pumpkin.</title>
        <authorList>
            <person name="Muller H."/>
            <person name="Furnkranz M."/>
            <person name="Grube M."/>
            <person name="Berg G."/>
        </authorList>
    </citation>
    <scope>NUCLEOTIDE SEQUENCE [LARGE SCALE GENOMIC DNA]</scope>
    <source>
        <strain evidence="2">S13</strain>
    </source>
</reference>
<proteinExistence type="predicted"/>
<keyword evidence="1" id="KW-1133">Transmembrane helix</keyword>
<keyword evidence="1" id="KW-0812">Transmembrane</keyword>
<evidence type="ECO:0000313" key="3">
    <source>
        <dbReference type="Proteomes" id="UP000014900"/>
    </source>
</evidence>
<feature type="transmembrane region" description="Helical" evidence="1">
    <location>
        <begin position="5"/>
        <end position="23"/>
    </location>
</feature>
<sequence length="48" mass="5432">MYHHISFFITGIIAITCNMLATIDDLDFMPLLSQLTTDNRARETSAND</sequence>